<dbReference type="GO" id="GO:0003676">
    <property type="term" value="F:nucleic acid binding"/>
    <property type="evidence" value="ECO:0007669"/>
    <property type="project" value="InterPro"/>
</dbReference>
<gene>
    <name evidence="2" type="ORF">DW828_12900</name>
    <name evidence="1" type="ORF">GMD82_08315</name>
</gene>
<comment type="caution">
    <text evidence="2">The sequence shown here is derived from an EMBL/GenBank/DDBJ whole genome shotgun (WGS) entry which is preliminary data.</text>
</comment>
<keyword evidence="4" id="KW-1185">Reference proteome</keyword>
<dbReference type="Proteomes" id="UP000286260">
    <property type="component" value="Unassembled WGS sequence"/>
</dbReference>
<organism evidence="2 3">
    <name type="scientific">Parabacteroides merdae</name>
    <dbReference type="NCBI Taxonomy" id="46503"/>
    <lineage>
        <taxon>Bacteria</taxon>
        <taxon>Pseudomonadati</taxon>
        <taxon>Bacteroidota</taxon>
        <taxon>Bacteroidia</taxon>
        <taxon>Bacteroidales</taxon>
        <taxon>Tannerellaceae</taxon>
        <taxon>Parabacteroides</taxon>
    </lineage>
</organism>
<proteinExistence type="predicted"/>
<dbReference type="Proteomes" id="UP000434916">
    <property type="component" value="Unassembled WGS sequence"/>
</dbReference>
<reference evidence="1 4" key="2">
    <citation type="journal article" date="2019" name="Nat. Med.">
        <title>A library of human gut bacterial isolates paired with longitudinal multiomics data enables mechanistic microbiome research.</title>
        <authorList>
            <person name="Poyet M."/>
            <person name="Groussin M."/>
            <person name="Gibbons S.M."/>
            <person name="Avila-Pacheco J."/>
            <person name="Jiang X."/>
            <person name="Kearney S.M."/>
            <person name="Perrotta A.R."/>
            <person name="Berdy B."/>
            <person name="Zhao S."/>
            <person name="Lieberman T.D."/>
            <person name="Swanson P.K."/>
            <person name="Smith M."/>
            <person name="Roesemann S."/>
            <person name="Alexander J.E."/>
            <person name="Rich S.A."/>
            <person name="Livny J."/>
            <person name="Vlamakis H."/>
            <person name="Clish C."/>
            <person name="Bullock K."/>
            <person name="Deik A."/>
            <person name="Scott J."/>
            <person name="Pierce K.A."/>
            <person name="Xavier R.J."/>
            <person name="Alm E.J."/>
        </authorList>
    </citation>
    <scope>NUCLEOTIDE SEQUENCE [LARGE SCALE GENOMIC DNA]</scope>
    <source>
        <strain evidence="1 4">BIOML-A29</strain>
    </source>
</reference>
<evidence type="ECO:0008006" key="5">
    <source>
        <dbReference type="Google" id="ProtNLM"/>
    </source>
</evidence>
<evidence type="ECO:0000313" key="2">
    <source>
        <dbReference type="EMBL" id="RHC83244.1"/>
    </source>
</evidence>
<dbReference type="EMBL" id="WNCN01000008">
    <property type="protein sequence ID" value="MTU39487.1"/>
    <property type="molecule type" value="Genomic_DNA"/>
</dbReference>
<evidence type="ECO:0000313" key="1">
    <source>
        <dbReference type="EMBL" id="MTU39487.1"/>
    </source>
</evidence>
<dbReference type="SUPFAM" id="SSF53098">
    <property type="entry name" value="Ribonuclease H-like"/>
    <property type="match status" value="1"/>
</dbReference>
<dbReference type="AlphaFoldDB" id="A0A3R6B587"/>
<sequence length="691" mass="80320">MEFYKNQLCISYTELTAGDPLAVDPLKRPILSESNFKYYKKTGKLQVLNRACYGTPALVLYASLPDCVKQEVEARKGETFETEPKRYVLKEMIRRDPMAEQFFRGWTFEGRPYDHLKPEYVELYVANASALNAVLELTGNRSLFIKQYGKPYNRVWPETSRELNEIQDVVGCRLPKNHLALKRVALKYSEEGYESLISGKMKNNNARKNKESHQEALIVELIGDGRNIDNETVARLYNAVAGRMNWKPITGATVANYRKEHPECYAGRYGKSALANNKLMQVTRTAPTAPMYFWCVDGWDTELFYQARATDSRGRSVTTYHHRPTVVAIVDPFNKYIIGYAIGRHESAALIRQAFRNAFEHVKELFGSYFKPWQVQTDNYGRGHLKCFYEAVGHWYTPAAVKNAKSKIIEPFFNQFNRQWLRLLPNSSGHGVKSRQKLQVSDDWIETHKRDFPDFEGCCRQLVKMIDFDRATKREEYINRWIDLPETDRQLFTSEDFLLAFGETAAPRPLRGDGVHLQVGGHRFQYECFDKEFRSYGHTTFFLKYDPSDMDRVIAVENIGTQKEPKEGGVRFILERKYEQPMALKDREEGDAEQLHRVFNFNKEYVDDIVLKRARSGEIVRELFEENEDLSNTLTAHVITDSLGRHKDVRNEVAGRKEPIFLLRVPKQEEITNEEDDFTFSDDYSDFLNDF</sequence>
<name>A0A3R6B587_9BACT</name>
<dbReference type="EMBL" id="QSII01000018">
    <property type="protein sequence ID" value="RHC83244.1"/>
    <property type="molecule type" value="Genomic_DNA"/>
</dbReference>
<dbReference type="InterPro" id="IPR012337">
    <property type="entry name" value="RNaseH-like_sf"/>
</dbReference>
<evidence type="ECO:0000313" key="4">
    <source>
        <dbReference type="Proteomes" id="UP000434916"/>
    </source>
</evidence>
<evidence type="ECO:0000313" key="3">
    <source>
        <dbReference type="Proteomes" id="UP000286260"/>
    </source>
</evidence>
<dbReference type="Gene3D" id="3.30.420.10">
    <property type="entry name" value="Ribonuclease H-like superfamily/Ribonuclease H"/>
    <property type="match status" value="1"/>
</dbReference>
<dbReference type="RefSeq" id="WP_122204618.1">
    <property type="nucleotide sequence ID" value="NZ_JADNKC010000020.1"/>
</dbReference>
<accession>A0A3R6B587</accession>
<protein>
    <recommendedName>
        <fullName evidence="5">Integrase catalytic domain-containing protein</fullName>
    </recommendedName>
</protein>
<reference evidence="2 3" key="1">
    <citation type="submission" date="2018-08" db="EMBL/GenBank/DDBJ databases">
        <title>A genome reference for cultivated species of the human gut microbiota.</title>
        <authorList>
            <person name="Zou Y."/>
            <person name="Xue W."/>
            <person name="Luo G."/>
        </authorList>
    </citation>
    <scope>NUCLEOTIDE SEQUENCE [LARGE SCALE GENOMIC DNA]</scope>
    <source>
        <strain evidence="2 3">AM34-17</strain>
    </source>
</reference>
<dbReference type="InterPro" id="IPR036397">
    <property type="entry name" value="RNaseH_sf"/>
</dbReference>